<organism evidence="8 9">
    <name type="scientific">Novosphingobium barchaimii LL02</name>
    <dbReference type="NCBI Taxonomy" id="1114963"/>
    <lineage>
        <taxon>Bacteria</taxon>
        <taxon>Pseudomonadati</taxon>
        <taxon>Pseudomonadota</taxon>
        <taxon>Alphaproteobacteria</taxon>
        <taxon>Sphingomonadales</taxon>
        <taxon>Sphingomonadaceae</taxon>
        <taxon>Novosphingobium</taxon>
    </lineage>
</organism>
<keyword evidence="8" id="KW-0282">Flagellum</keyword>
<dbReference type="PIRSF" id="PIRSF004669">
    <property type="entry name" value="FliQ"/>
    <property type="match status" value="1"/>
</dbReference>
<dbReference type="PANTHER" id="PTHR34040">
    <property type="entry name" value="FLAGELLAR BIOSYNTHETIC PROTEIN FLIQ"/>
    <property type="match status" value="1"/>
</dbReference>
<keyword evidence="4 7" id="KW-0812">Transmembrane</keyword>
<evidence type="ECO:0000313" key="8">
    <source>
        <dbReference type="EMBL" id="KMS52664.1"/>
    </source>
</evidence>
<evidence type="ECO:0000256" key="5">
    <source>
        <dbReference type="ARBA" id="ARBA00022989"/>
    </source>
</evidence>
<dbReference type="GO" id="GO:0005886">
    <property type="term" value="C:plasma membrane"/>
    <property type="evidence" value="ECO:0007669"/>
    <property type="project" value="UniProtKB-SubCell"/>
</dbReference>
<comment type="subcellular location">
    <subcellularLocation>
        <location evidence="1">Cell membrane</location>
        <topology evidence="1">Multi-pass membrane protein</topology>
    </subcellularLocation>
</comment>
<evidence type="ECO:0000313" key="9">
    <source>
        <dbReference type="Proteomes" id="UP000052268"/>
    </source>
</evidence>
<dbReference type="EMBL" id="JACU01000008">
    <property type="protein sequence ID" value="KMS52664.1"/>
    <property type="molecule type" value="Genomic_DNA"/>
</dbReference>
<evidence type="ECO:0000256" key="3">
    <source>
        <dbReference type="ARBA" id="ARBA00022475"/>
    </source>
</evidence>
<evidence type="ECO:0000256" key="7">
    <source>
        <dbReference type="SAM" id="Phobius"/>
    </source>
</evidence>
<sequence length="87" mass="9152">MNPEQAIELARAALMLMLTIAGPMLIAALIVGVVIGLLQALTQVQEMTLTFVPKLLVLGVVMLISLPMIGHALGAFMDRIADVIVSG</sequence>
<feature type="transmembrane region" description="Helical" evidence="7">
    <location>
        <begin position="55"/>
        <end position="76"/>
    </location>
</feature>
<gene>
    <name evidence="8" type="ORF">V474_24250</name>
</gene>
<evidence type="ECO:0000256" key="4">
    <source>
        <dbReference type="ARBA" id="ARBA00022692"/>
    </source>
</evidence>
<evidence type="ECO:0000256" key="6">
    <source>
        <dbReference type="ARBA" id="ARBA00023136"/>
    </source>
</evidence>
<keyword evidence="8" id="KW-0969">Cilium</keyword>
<dbReference type="GO" id="GO:0009306">
    <property type="term" value="P:protein secretion"/>
    <property type="evidence" value="ECO:0007669"/>
    <property type="project" value="InterPro"/>
</dbReference>
<feature type="transmembrane region" description="Helical" evidence="7">
    <location>
        <begin position="12"/>
        <end position="35"/>
    </location>
</feature>
<proteinExistence type="inferred from homology"/>
<keyword evidence="8" id="KW-0966">Cell projection</keyword>
<accession>A0A0J7XLY8</accession>
<dbReference type="PANTHER" id="PTHR34040:SF2">
    <property type="entry name" value="FLAGELLAR BIOSYNTHETIC PROTEIN FLIQ"/>
    <property type="match status" value="1"/>
</dbReference>
<reference evidence="8 9" key="1">
    <citation type="journal article" date="2015" name="G3 (Bethesda)">
        <title>Insights into Ongoing Evolution of the Hexachlorocyclohexane Catabolic Pathway from Comparative Genomics of Ten Sphingomonadaceae Strains.</title>
        <authorList>
            <person name="Pearce S.L."/>
            <person name="Oakeshott J.G."/>
            <person name="Pandey G."/>
        </authorList>
    </citation>
    <scope>NUCLEOTIDE SEQUENCE [LARGE SCALE GENOMIC DNA]</scope>
    <source>
        <strain evidence="8 9">LL02</strain>
    </source>
</reference>
<comment type="similarity">
    <text evidence="2">Belongs to the FliQ/MopD/SpaQ family.</text>
</comment>
<dbReference type="PRINTS" id="PR00952">
    <property type="entry name" value="TYPE3IMQPROT"/>
</dbReference>
<dbReference type="Proteomes" id="UP000052268">
    <property type="component" value="Unassembled WGS sequence"/>
</dbReference>
<protein>
    <submittedName>
        <fullName evidence="8">Flagellar biosynthesis protein FliQ</fullName>
    </submittedName>
</protein>
<dbReference type="AlphaFoldDB" id="A0A0J7XLY8"/>
<keyword evidence="9" id="KW-1185">Reference proteome</keyword>
<name>A0A0J7XLY8_9SPHN</name>
<evidence type="ECO:0000256" key="1">
    <source>
        <dbReference type="ARBA" id="ARBA00004651"/>
    </source>
</evidence>
<dbReference type="Pfam" id="PF01313">
    <property type="entry name" value="Bac_export_3"/>
    <property type="match status" value="1"/>
</dbReference>
<dbReference type="InterPro" id="IPR002191">
    <property type="entry name" value="Bac_export_3"/>
</dbReference>
<keyword evidence="3" id="KW-1003">Cell membrane</keyword>
<keyword evidence="6 7" id="KW-0472">Membrane</keyword>
<keyword evidence="5 7" id="KW-1133">Transmembrane helix</keyword>
<dbReference type="PATRIC" id="fig|1114963.3.peg.3704"/>
<dbReference type="RefSeq" id="WP_043973912.1">
    <property type="nucleotide sequence ID" value="NZ_KQ130456.1"/>
</dbReference>
<evidence type="ECO:0000256" key="2">
    <source>
        <dbReference type="ARBA" id="ARBA00006156"/>
    </source>
</evidence>
<dbReference type="OrthoDB" id="9806440at2"/>
<comment type="caution">
    <text evidence="8">The sequence shown here is derived from an EMBL/GenBank/DDBJ whole genome shotgun (WGS) entry which is preliminary data.</text>
</comment>